<gene>
    <name evidence="1" type="ORF">AFK20_01700</name>
</gene>
<comment type="caution">
    <text evidence="1">The sequence shown here is derived from an EMBL/GenBank/DDBJ whole genome shotgun (WGS) entry which is preliminary data.</text>
</comment>
<protein>
    <submittedName>
        <fullName evidence="1">Uncharacterized protein</fullName>
    </submittedName>
</protein>
<sequence>MTTLSIGSVADSITAFFHDPKNTTVTRQRVRPKLPRNYRPPVLPKRPLATPKQAKKYNNIVDYLYHKNGMIRMPHTPAQVEASLFWQYLNDCIDEGLLSWELLTDCPSLLSAGYIWLSVTRIQALLEEQNLLYADDYHKLPGYFLAHPAYSHKRIINSETSYYHSGDNERRLAYCFRANALKKPVNCVFTHNNTGE</sequence>
<organism evidence="1 2">
    <name type="scientific">Enhydrobacter aerosaccus</name>
    <dbReference type="NCBI Taxonomy" id="225324"/>
    <lineage>
        <taxon>Bacteria</taxon>
        <taxon>Pseudomonadati</taxon>
        <taxon>Pseudomonadota</taxon>
        <taxon>Alphaproteobacteria</taxon>
        <taxon>Hyphomicrobiales</taxon>
        <taxon>Enhydrobacter</taxon>
    </lineage>
</organism>
<reference evidence="1 2" key="1">
    <citation type="submission" date="2015-07" db="EMBL/GenBank/DDBJ databases">
        <title>Draft genome of Enhydrobacter aerosaccus.</title>
        <authorList>
            <person name="Wang X."/>
        </authorList>
    </citation>
    <scope>NUCLEOTIDE SEQUENCE [LARGE SCALE GENOMIC DNA]</scope>
    <source>
        <strain evidence="1 2">CGMCC9176</strain>
    </source>
</reference>
<keyword evidence="2" id="KW-1185">Reference proteome</keyword>
<evidence type="ECO:0000313" key="1">
    <source>
        <dbReference type="EMBL" id="KND22836.1"/>
    </source>
</evidence>
<proteinExistence type="predicted"/>
<dbReference type="EMBL" id="LGSW01000001">
    <property type="protein sequence ID" value="KND22836.1"/>
    <property type="molecule type" value="Genomic_DNA"/>
</dbReference>
<accession>A0ABR5IP24</accession>
<name>A0ABR5IP24_9HYPH</name>
<evidence type="ECO:0000313" key="2">
    <source>
        <dbReference type="Proteomes" id="UP000053900"/>
    </source>
</evidence>
<dbReference type="Proteomes" id="UP000053900">
    <property type="component" value="Unassembled WGS sequence"/>
</dbReference>